<gene>
    <name evidence="1" type="ORF">Glove_123g52</name>
</gene>
<keyword evidence="2" id="KW-1185">Reference proteome</keyword>
<sequence length="155" mass="18154">MSSFLGFARFSRPYIVIPKHLRELNKNESSTIITRVIFAYVPSLDITYIVWCISTKIKLYICNFSPELDEQLSPVYLHSTCIHENKLALVPETIEVHYLDDIYCPKYDLPIEVQGEQHGNHIKFFHRARAGSTQERRIGLCFLYIVIPEHLREIE</sequence>
<accession>A0A397J192</accession>
<protein>
    <submittedName>
        <fullName evidence="1">Uncharacterized protein</fullName>
    </submittedName>
</protein>
<comment type="caution">
    <text evidence="1">The sequence shown here is derived from an EMBL/GenBank/DDBJ whole genome shotgun (WGS) entry which is preliminary data.</text>
</comment>
<evidence type="ECO:0000313" key="2">
    <source>
        <dbReference type="Proteomes" id="UP000266861"/>
    </source>
</evidence>
<dbReference type="EMBL" id="PQFF01000115">
    <property type="protein sequence ID" value="RHZ81137.1"/>
    <property type="molecule type" value="Genomic_DNA"/>
</dbReference>
<dbReference type="Proteomes" id="UP000266861">
    <property type="component" value="Unassembled WGS sequence"/>
</dbReference>
<name>A0A397J192_9GLOM</name>
<evidence type="ECO:0000313" key="1">
    <source>
        <dbReference type="EMBL" id="RHZ81137.1"/>
    </source>
</evidence>
<organism evidence="1 2">
    <name type="scientific">Diversispora epigaea</name>
    <dbReference type="NCBI Taxonomy" id="1348612"/>
    <lineage>
        <taxon>Eukaryota</taxon>
        <taxon>Fungi</taxon>
        <taxon>Fungi incertae sedis</taxon>
        <taxon>Mucoromycota</taxon>
        <taxon>Glomeromycotina</taxon>
        <taxon>Glomeromycetes</taxon>
        <taxon>Diversisporales</taxon>
        <taxon>Diversisporaceae</taxon>
        <taxon>Diversispora</taxon>
    </lineage>
</organism>
<dbReference type="AlphaFoldDB" id="A0A397J192"/>
<reference evidence="1 2" key="1">
    <citation type="submission" date="2018-08" db="EMBL/GenBank/DDBJ databases">
        <title>Genome and evolution of the arbuscular mycorrhizal fungus Diversispora epigaea (formerly Glomus versiforme) and its bacterial endosymbionts.</title>
        <authorList>
            <person name="Sun X."/>
            <person name="Fei Z."/>
            <person name="Harrison M."/>
        </authorList>
    </citation>
    <scope>NUCLEOTIDE SEQUENCE [LARGE SCALE GENOMIC DNA]</scope>
    <source>
        <strain evidence="1 2">IT104</strain>
    </source>
</reference>
<proteinExistence type="predicted"/>